<dbReference type="InterPro" id="IPR019734">
    <property type="entry name" value="TPR_rpt"/>
</dbReference>
<feature type="repeat" description="TPR" evidence="3">
    <location>
        <begin position="769"/>
        <end position="802"/>
    </location>
</feature>
<dbReference type="Gene3D" id="1.25.40.10">
    <property type="entry name" value="Tetratricopeptide repeat domain"/>
    <property type="match status" value="1"/>
</dbReference>
<proteinExistence type="predicted"/>
<dbReference type="SUPFAM" id="SSF48371">
    <property type="entry name" value="ARM repeat"/>
    <property type="match status" value="1"/>
</dbReference>
<dbReference type="OrthoDB" id="207300at2"/>
<organism evidence="6 7">
    <name type="scientific">Polystyrenella longa</name>
    <dbReference type="NCBI Taxonomy" id="2528007"/>
    <lineage>
        <taxon>Bacteria</taxon>
        <taxon>Pseudomonadati</taxon>
        <taxon>Planctomycetota</taxon>
        <taxon>Planctomycetia</taxon>
        <taxon>Planctomycetales</taxon>
        <taxon>Planctomycetaceae</taxon>
        <taxon>Polystyrenella</taxon>
    </lineage>
</organism>
<keyword evidence="5" id="KW-0732">Signal</keyword>
<dbReference type="Gene3D" id="1.25.10.10">
    <property type="entry name" value="Leucine-rich Repeat Variant"/>
    <property type="match status" value="2"/>
</dbReference>
<gene>
    <name evidence="6" type="primary">yrrB_5</name>
    <name evidence="6" type="ORF">Pla110_40330</name>
</gene>
<dbReference type="InterPro" id="IPR011990">
    <property type="entry name" value="TPR-like_helical_dom_sf"/>
</dbReference>
<dbReference type="PROSITE" id="PS50005">
    <property type="entry name" value="TPR"/>
    <property type="match status" value="2"/>
</dbReference>
<keyword evidence="1" id="KW-0677">Repeat</keyword>
<dbReference type="PANTHER" id="PTHR44943:SF8">
    <property type="entry name" value="TPR REPEAT-CONTAINING PROTEIN MJ0263"/>
    <property type="match status" value="1"/>
</dbReference>
<dbReference type="InterPro" id="IPR016024">
    <property type="entry name" value="ARM-type_fold"/>
</dbReference>
<dbReference type="KEGG" id="plon:Pla110_40330"/>
<dbReference type="Pfam" id="PF00515">
    <property type="entry name" value="TPR_1"/>
    <property type="match status" value="1"/>
</dbReference>
<keyword evidence="4" id="KW-0175">Coiled coil</keyword>
<feature type="repeat" description="TPR" evidence="3">
    <location>
        <begin position="735"/>
        <end position="768"/>
    </location>
</feature>
<dbReference type="RefSeq" id="WP_144998314.1">
    <property type="nucleotide sequence ID" value="NZ_CP036281.1"/>
</dbReference>
<keyword evidence="7" id="KW-1185">Reference proteome</keyword>
<evidence type="ECO:0000256" key="5">
    <source>
        <dbReference type="SAM" id="SignalP"/>
    </source>
</evidence>
<dbReference type="PROSITE" id="PS50293">
    <property type="entry name" value="TPR_REGION"/>
    <property type="match status" value="2"/>
</dbReference>
<feature type="chain" id="PRO_5021958826" evidence="5">
    <location>
        <begin position="24"/>
        <end position="925"/>
    </location>
</feature>
<protein>
    <submittedName>
        <fullName evidence="6">TPR repeat-containing protein YrrB</fullName>
    </submittedName>
</protein>
<dbReference type="PANTHER" id="PTHR44943">
    <property type="entry name" value="CELLULOSE SYNTHASE OPERON PROTEIN C"/>
    <property type="match status" value="1"/>
</dbReference>
<keyword evidence="2 3" id="KW-0802">TPR repeat</keyword>
<dbReference type="Pfam" id="PF13181">
    <property type="entry name" value="TPR_8"/>
    <property type="match status" value="1"/>
</dbReference>
<accession>A0A518CST5</accession>
<name>A0A518CST5_9PLAN</name>
<dbReference type="InterPro" id="IPR011989">
    <property type="entry name" value="ARM-like"/>
</dbReference>
<evidence type="ECO:0000256" key="3">
    <source>
        <dbReference type="PROSITE-ProRule" id="PRU00339"/>
    </source>
</evidence>
<evidence type="ECO:0000256" key="2">
    <source>
        <dbReference type="ARBA" id="ARBA00022803"/>
    </source>
</evidence>
<dbReference type="NCBIfam" id="NF047558">
    <property type="entry name" value="TPR_END_plus"/>
    <property type="match status" value="1"/>
</dbReference>
<dbReference type="InterPro" id="IPR051685">
    <property type="entry name" value="Ycf3/AcsC/BcsC/TPR_MFPF"/>
</dbReference>
<dbReference type="SMART" id="SM00028">
    <property type="entry name" value="TPR"/>
    <property type="match status" value="2"/>
</dbReference>
<sequence length="925" mass="104279" precursor="true">MIRHGRTLLLVVILSLLPGLIRAQDTPEASPAPEANPKVEMQELQSRLQQAVGRLNKVEQELRDLKLKTADFKTPPGQIPTDPEKQQLYLQLEHPYYGQTNASNNQRIKFFVANLTCLNLTEKPINISSDSLTLTVDGTEYKQVEDPKKLRNQAFQSEGQMFQLQKLSLLTNLTIQPGSARSTWVLFNELPYNQSVPDLKLTIKSDNHPPFEFSINEAAERRLDVAIEQIGPRKSLGLITVNGIVDNLSIGSLVEKVTKLTENRISRFVIRFAETGSISDASLQNWLLAQAQSAGSNAVTQLQAYPSFPVSIRELHIADLPDLDNHRTRSRTATNGTRVHATTAEAVEEALKSVYENLPRNELVEEIKTGHPFTRVVALKHGGARLMDDQLALVIDLADADDPAMQKAAIYALRHFNNETAFLKLEDLVRRNITGLSGLAIDSLAASRFGEAHQRLLSILNNEPPESKTEFVKILSQNPRPIWSETIYQFLTEETDNDYHSEALQALNRIGHPQLLDVLEKSLQNRDEEIQRIAFLILANRNDPESETLALNYTLQHLQTDPPTPEMHELLIQTKSQEAIPHLLPYLEKRNPERRNILRTLAQIGDQNVASKLTEIYPKLDTQEQAIALASLWELSSPAAVELSKQALASNEHSLMRAAINNLIEEGSEEAVALLIKSFEESNNPTSINYLLSAMEQLRTPEVKASLQRASLQGDRNKQRRAYEKLLIIWNSSPARQYLQMASLKMQEDDYEEALTDFTKAIEIDPELPTAWSGRGNAYLKLEKYKEAKDDFQKALVHDPRDQMAITGTALILVRQDDPEGAFAMLEKKEHFFEDGQLNTNYFVYNSACVYGVALELLRAKAGTEEAPENLESIAEEYETKAIEALRRSITNGFDELDWMRKDPDLNSLHDNEEFRKISDWPAAG</sequence>
<reference evidence="6 7" key="1">
    <citation type="submission" date="2019-02" db="EMBL/GenBank/DDBJ databases">
        <title>Deep-cultivation of Planctomycetes and their phenomic and genomic characterization uncovers novel biology.</title>
        <authorList>
            <person name="Wiegand S."/>
            <person name="Jogler M."/>
            <person name="Boedeker C."/>
            <person name="Pinto D."/>
            <person name="Vollmers J."/>
            <person name="Rivas-Marin E."/>
            <person name="Kohn T."/>
            <person name="Peeters S.H."/>
            <person name="Heuer A."/>
            <person name="Rast P."/>
            <person name="Oberbeckmann S."/>
            <person name="Bunk B."/>
            <person name="Jeske O."/>
            <person name="Meyerdierks A."/>
            <person name="Storesund J.E."/>
            <person name="Kallscheuer N."/>
            <person name="Luecker S."/>
            <person name="Lage O.M."/>
            <person name="Pohl T."/>
            <person name="Merkel B.J."/>
            <person name="Hornburger P."/>
            <person name="Mueller R.-W."/>
            <person name="Bruemmer F."/>
            <person name="Labrenz M."/>
            <person name="Spormann A.M."/>
            <person name="Op den Camp H."/>
            <person name="Overmann J."/>
            <person name="Amann R."/>
            <person name="Jetten M.S.M."/>
            <person name="Mascher T."/>
            <person name="Medema M.H."/>
            <person name="Devos D.P."/>
            <person name="Kaster A.-K."/>
            <person name="Ovreas L."/>
            <person name="Rohde M."/>
            <person name="Galperin M.Y."/>
            <person name="Jogler C."/>
        </authorList>
    </citation>
    <scope>NUCLEOTIDE SEQUENCE [LARGE SCALE GENOMIC DNA]</scope>
    <source>
        <strain evidence="6 7">Pla110</strain>
    </source>
</reference>
<feature type="coiled-coil region" evidence="4">
    <location>
        <begin position="41"/>
        <end position="68"/>
    </location>
</feature>
<dbReference type="EMBL" id="CP036281">
    <property type="protein sequence ID" value="QDU82278.1"/>
    <property type="molecule type" value="Genomic_DNA"/>
</dbReference>
<evidence type="ECO:0000313" key="7">
    <source>
        <dbReference type="Proteomes" id="UP000317178"/>
    </source>
</evidence>
<dbReference type="Proteomes" id="UP000317178">
    <property type="component" value="Chromosome"/>
</dbReference>
<evidence type="ECO:0000313" key="6">
    <source>
        <dbReference type="EMBL" id="QDU82278.1"/>
    </source>
</evidence>
<feature type="signal peptide" evidence="5">
    <location>
        <begin position="1"/>
        <end position="23"/>
    </location>
</feature>
<evidence type="ECO:0000256" key="4">
    <source>
        <dbReference type="SAM" id="Coils"/>
    </source>
</evidence>
<dbReference type="SUPFAM" id="SSF48452">
    <property type="entry name" value="TPR-like"/>
    <property type="match status" value="1"/>
</dbReference>
<evidence type="ECO:0000256" key="1">
    <source>
        <dbReference type="ARBA" id="ARBA00022737"/>
    </source>
</evidence>
<dbReference type="AlphaFoldDB" id="A0A518CST5"/>